<dbReference type="GO" id="GO:0016887">
    <property type="term" value="F:ATP hydrolysis activity"/>
    <property type="evidence" value="ECO:0007669"/>
    <property type="project" value="InterPro"/>
</dbReference>
<name>A0A3N4HY25_ASCIM</name>
<evidence type="ECO:0000313" key="3">
    <source>
        <dbReference type="EMBL" id="RPA77996.1"/>
    </source>
</evidence>
<dbReference type="CDD" id="cd19481">
    <property type="entry name" value="RecA-like_protease"/>
    <property type="match status" value="1"/>
</dbReference>
<evidence type="ECO:0000313" key="4">
    <source>
        <dbReference type="Proteomes" id="UP000275078"/>
    </source>
</evidence>
<gene>
    <name evidence="3" type="ORF">BJ508DRAFT_161466</name>
</gene>
<dbReference type="Pfam" id="PF22942">
    <property type="entry name" value="DUF7025"/>
    <property type="match status" value="1"/>
</dbReference>
<feature type="compositionally biased region" description="Low complexity" evidence="1">
    <location>
        <begin position="699"/>
        <end position="709"/>
    </location>
</feature>
<dbReference type="AlphaFoldDB" id="A0A3N4HY25"/>
<dbReference type="OrthoDB" id="10042665at2759"/>
<evidence type="ECO:0000259" key="2">
    <source>
        <dbReference type="SMART" id="SM00382"/>
    </source>
</evidence>
<dbReference type="Proteomes" id="UP000275078">
    <property type="component" value="Unassembled WGS sequence"/>
</dbReference>
<dbReference type="PANTHER" id="PTHR46411:SF1">
    <property type="entry name" value="FAMILY ATPASE, PUTATIVE (AFU_ORTHOLOGUE AFUA_7G05752)-RELATED"/>
    <property type="match status" value="1"/>
</dbReference>
<dbReference type="Pfam" id="PF00004">
    <property type="entry name" value="AAA"/>
    <property type="match status" value="1"/>
</dbReference>
<accession>A0A3N4HY25</accession>
<feature type="compositionally biased region" description="Basic and acidic residues" evidence="1">
    <location>
        <begin position="44"/>
        <end position="64"/>
    </location>
</feature>
<sequence length="760" mass="85192">MGEIKGMSLVEDTPAIDPNMLFNYMGEMEEEIERLEGIVAAKKKMVDDAPKTEEKKETKQKWDVCDTAAAIDTTNGAAPAEDTKEATNLDKGKSKAIEEKPVDKKDKKSRKKAQSKDKHSKSKDGKSKKKTKKEAPATPENIIAHGRILLRYLNEDYKSTKASLFPLLDAGLITFDLLWALFKPNTLVYTVCPGTDEPRAFIVEFTEVHSNIMRGTWLAVEGRYLEFVGLPEEQRKAGKIQVTENDGKGGFGWGKTTVDIDSFTGSRRIDTLRCYPMKYRPDAEEMKRRLIERGRKFVTLAGMQYKNHKGLAFLRNKKGQIVKLNLNGRIMIDPALFRRMNPNYIVSSVRPRSADLKSARELNVFTSSKNGRARRVGEESDSESEEEGGCCGGDEEDEGVEKEEESKEETVKYYFDESGNLQVYNPEELVKKENEAAEIDGKTTIGFSDEEFMLASSVVLGFSFPEKLWLEISVAGVSDIIWNDTAFDTLVLPNSSKEIVKALVETHTGSRMESTTIDDIIQGKGRGLVSVLHGPPGTGKTLTAESIAELLHKPLYMVSSGELGTTAHVLEEGLNRILDIAHTWDAVLLLDEADVFLEKRTMHDLHRNALVSVFLRLLEYFQGILFLTTNRVQSFDEAFQSRIHVALRYDDLTFSAKKQIWTNFINMVFEKEKTNGLALLRRENAEKEKERREKKGTAVSSSSSSVSSRSKGKKGEEESMLTDAILSESDVNMLATKSFNGRQVRFSPHPVYFCGIGANV</sequence>
<dbReference type="InterPro" id="IPR003959">
    <property type="entry name" value="ATPase_AAA_core"/>
</dbReference>
<dbReference type="PANTHER" id="PTHR46411">
    <property type="entry name" value="FAMILY ATPASE, PUTATIVE-RELATED"/>
    <property type="match status" value="1"/>
</dbReference>
<dbReference type="Gene3D" id="3.40.50.300">
    <property type="entry name" value="P-loop containing nucleotide triphosphate hydrolases"/>
    <property type="match status" value="1"/>
</dbReference>
<dbReference type="GO" id="GO:0005524">
    <property type="term" value="F:ATP binding"/>
    <property type="evidence" value="ECO:0007669"/>
    <property type="project" value="InterPro"/>
</dbReference>
<dbReference type="InterPro" id="IPR003593">
    <property type="entry name" value="AAA+_ATPase"/>
</dbReference>
<feature type="region of interest" description="Disordered" evidence="1">
    <location>
        <begin position="44"/>
        <end position="138"/>
    </location>
</feature>
<reference evidence="3 4" key="1">
    <citation type="journal article" date="2018" name="Nat. Ecol. Evol.">
        <title>Pezizomycetes genomes reveal the molecular basis of ectomycorrhizal truffle lifestyle.</title>
        <authorList>
            <person name="Murat C."/>
            <person name="Payen T."/>
            <person name="Noel B."/>
            <person name="Kuo A."/>
            <person name="Morin E."/>
            <person name="Chen J."/>
            <person name="Kohler A."/>
            <person name="Krizsan K."/>
            <person name="Balestrini R."/>
            <person name="Da Silva C."/>
            <person name="Montanini B."/>
            <person name="Hainaut M."/>
            <person name="Levati E."/>
            <person name="Barry K.W."/>
            <person name="Belfiori B."/>
            <person name="Cichocki N."/>
            <person name="Clum A."/>
            <person name="Dockter R.B."/>
            <person name="Fauchery L."/>
            <person name="Guy J."/>
            <person name="Iotti M."/>
            <person name="Le Tacon F."/>
            <person name="Lindquist E.A."/>
            <person name="Lipzen A."/>
            <person name="Malagnac F."/>
            <person name="Mello A."/>
            <person name="Molinier V."/>
            <person name="Miyauchi S."/>
            <person name="Poulain J."/>
            <person name="Riccioni C."/>
            <person name="Rubini A."/>
            <person name="Sitrit Y."/>
            <person name="Splivallo R."/>
            <person name="Traeger S."/>
            <person name="Wang M."/>
            <person name="Zifcakova L."/>
            <person name="Wipf D."/>
            <person name="Zambonelli A."/>
            <person name="Paolocci F."/>
            <person name="Nowrousian M."/>
            <person name="Ottonello S."/>
            <person name="Baldrian P."/>
            <person name="Spatafora J.W."/>
            <person name="Henrissat B."/>
            <person name="Nagy L.G."/>
            <person name="Aury J.M."/>
            <person name="Wincker P."/>
            <person name="Grigoriev I.V."/>
            <person name="Bonfante P."/>
            <person name="Martin F.M."/>
        </authorList>
    </citation>
    <scope>NUCLEOTIDE SEQUENCE [LARGE SCALE GENOMIC DNA]</scope>
    <source>
        <strain evidence="3 4">RN42</strain>
    </source>
</reference>
<dbReference type="InterPro" id="IPR027417">
    <property type="entry name" value="P-loop_NTPase"/>
</dbReference>
<feature type="region of interest" description="Disordered" evidence="1">
    <location>
        <begin position="682"/>
        <end position="721"/>
    </location>
</feature>
<protein>
    <recommendedName>
        <fullName evidence="2">AAA+ ATPase domain-containing protein</fullName>
    </recommendedName>
</protein>
<proteinExistence type="predicted"/>
<keyword evidence="4" id="KW-1185">Reference proteome</keyword>
<feature type="domain" description="AAA+ ATPase" evidence="2">
    <location>
        <begin position="526"/>
        <end position="653"/>
    </location>
</feature>
<feature type="region of interest" description="Disordered" evidence="1">
    <location>
        <begin position="370"/>
        <end position="406"/>
    </location>
</feature>
<feature type="compositionally biased region" description="Basic and acidic residues" evidence="1">
    <location>
        <begin position="682"/>
        <end position="696"/>
    </location>
</feature>
<dbReference type="STRING" id="1160509.A0A3N4HY25"/>
<dbReference type="SUPFAM" id="SSF52540">
    <property type="entry name" value="P-loop containing nucleoside triphosphate hydrolases"/>
    <property type="match status" value="1"/>
</dbReference>
<feature type="compositionally biased region" description="Basic and acidic residues" evidence="1">
    <location>
        <begin position="81"/>
        <end position="106"/>
    </location>
</feature>
<organism evidence="3 4">
    <name type="scientific">Ascobolus immersus RN42</name>
    <dbReference type="NCBI Taxonomy" id="1160509"/>
    <lineage>
        <taxon>Eukaryota</taxon>
        <taxon>Fungi</taxon>
        <taxon>Dikarya</taxon>
        <taxon>Ascomycota</taxon>
        <taxon>Pezizomycotina</taxon>
        <taxon>Pezizomycetes</taxon>
        <taxon>Pezizales</taxon>
        <taxon>Ascobolaceae</taxon>
        <taxon>Ascobolus</taxon>
    </lineage>
</organism>
<feature type="compositionally biased region" description="Acidic residues" evidence="1">
    <location>
        <begin position="379"/>
        <end position="403"/>
    </location>
</feature>
<evidence type="ECO:0000256" key="1">
    <source>
        <dbReference type="SAM" id="MobiDB-lite"/>
    </source>
</evidence>
<dbReference type="EMBL" id="ML119717">
    <property type="protein sequence ID" value="RPA77996.1"/>
    <property type="molecule type" value="Genomic_DNA"/>
</dbReference>
<dbReference type="InterPro" id="IPR054289">
    <property type="entry name" value="DUF7025"/>
</dbReference>
<dbReference type="SMART" id="SM00382">
    <property type="entry name" value="AAA"/>
    <property type="match status" value="1"/>
</dbReference>
<feature type="compositionally biased region" description="Basic and acidic residues" evidence="1">
    <location>
        <begin position="114"/>
        <end position="125"/>
    </location>
</feature>